<dbReference type="InterPro" id="IPR029063">
    <property type="entry name" value="SAM-dependent_MTases_sf"/>
</dbReference>
<evidence type="ECO:0000256" key="1">
    <source>
        <dbReference type="SAM" id="MobiDB-lite"/>
    </source>
</evidence>
<dbReference type="Proteomes" id="UP000244754">
    <property type="component" value="Chromosome"/>
</dbReference>
<dbReference type="Gene3D" id="3.40.50.150">
    <property type="entry name" value="Vaccinia Virus protein VP39"/>
    <property type="match status" value="2"/>
</dbReference>
<evidence type="ECO:0000313" key="2">
    <source>
        <dbReference type="EMBL" id="AWB84793.1"/>
    </source>
</evidence>
<dbReference type="CDD" id="cd02440">
    <property type="entry name" value="AdoMet_MTases"/>
    <property type="match status" value="1"/>
</dbReference>
<reference evidence="3" key="1">
    <citation type="submission" date="2018-01" db="EMBL/GenBank/DDBJ databases">
        <authorList>
            <person name="Li J."/>
        </authorList>
    </citation>
    <scope>NUCLEOTIDE SEQUENCE [LARGE SCALE GENOMIC DNA]</scope>
    <source>
        <strain evidence="3">2184</strain>
    </source>
</reference>
<dbReference type="GO" id="GO:0032259">
    <property type="term" value="P:methylation"/>
    <property type="evidence" value="ECO:0007669"/>
    <property type="project" value="UniProtKB-KW"/>
</dbReference>
<keyword evidence="3" id="KW-1185">Reference proteome</keyword>
<keyword evidence="2" id="KW-0808">Transferase</keyword>
<proteinExistence type="predicted"/>
<name>A0A2S0WG97_9CORY</name>
<feature type="region of interest" description="Disordered" evidence="1">
    <location>
        <begin position="1"/>
        <end position="22"/>
    </location>
</feature>
<dbReference type="AlphaFoldDB" id="A0A2S0WG97"/>
<feature type="compositionally biased region" description="Basic and acidic residues" evidence="1">
    <location>
        <begin position="7"/>
        <end position="19"/>
    </location>
</feature>
<dbReference type="KEGG" id="clia:C3E79_10170"/>
<protein>
    <submittedName>
        <fullName evidence="2">DNA methyltransferase</fullName>
    </submittedName>
</protein>
<evidence type="ECO:0000313" key="3">
    <source>
        <dbReference type="Proteomes" id="UP000244754"/>
    </source>
</evidence>
<dbReference type="OrthoDB" id="9773060at2"/>
<keyword evidence="2" id="KW-0489">Methyltransferase</keyword>
<dbReference type="EMBL" id="CP026948">
    <property type="protein sequence ID" value="AWB84793.1"/>
    <property type="molecule type" value="Genomic_DNA"/>
</dbReference>
<gene>
    <name evidence="2" type="ORF">C3E79_10170</name>
</gene>
<dbReference type="SUPFAM" id="SSF53335">
    <property type="entry name" value="S-adenosyl-L-methionine-dependent methyltransferases"/>
    <property type="match status" value="1"/>
</dbReference>
<dbReference type="RefSeq" id="WP_108404801.1">
    <property type="nucleotide sequence ID" value="NZ_CP026948.1"/>
</dbReference>
<dbReference type="GO" id="GO:0008168">
    <property type="term" value="F:methyltransferase activity"/>
    <property type="evidence" value="ECO:0007669"/>
    <property type="project" value="UniProtKB-KW"/>
</dbReference>
<sequence>MVNIAHGYRDSDGKWHADNPEDYPPMDIHGQLPWSVLDQSAGHWRARVKWWRNQGVDDITPRLHAPAMINTGRHGRNSQGVSRFDPFLTELLVTWLSAPGDLVYDPCAGGPVRGIVTTHLGREYTGCDINHDQIEANRAVASRWGLTPEWLHMDGRDQAVEPQTQDFVLTCPPYHNRERYNVGDGDLSMMRWEEFTKAHQDMVRAATYTLKPNRFLAWVISDVRDSKGHLRGLPELATTHIKLAGLHITNQLILAEPGGLRVKTMRVPWTAARTTTRRHQHIIIAVKGDRKAATKRITNAH</sequence>
<accession>A0A2S0WG97</accession>
<organism evidence="2 3">
    <name type="scientific">Corynebacterium liangguodongii</name>
    <dbReference type="NCBI Taxonomy" id="2079535"/>
    <lineage>
        <taxon>Bacteria</taxon>
        <taxon>Bacillati</taxon>
        <taxon>Actinomycetota</taxon>
        <taxon>Actinomycetes</taxon>
        <taxon>Mycobacteriales</taxon>
        <taxon>Corynebacteriaceae</taxon>
        <taxon>Corynebacterium</taxon>
    </lineage>
</organism>